<reference evidence="1" key="1">
    <citation type="journal article" date="2021" name="Environ. Microbiol.">
        <title>Gene family expansions and transcriptome signatures uncover fungal adaptations to wood decay.</title>
        <authorList>
            <person name="Hage H."/>
            <person name="Miyauchi S."/>
            <person name="Viragh M."/>
            <person name="Drula E."/>
            <person name="Min B."/>
            <person name="Chaduli D."/>
            <person name="Navarro D."/>
            <person name="Favel A."/>
            <person name="Norest M."/>
            <person name="Lesage-Meessen L."/>
            <person name="Balint B."/>
            <person name="Merenyi Z."/>
            <person name="de Eugenio L."/>
            <person name="Morin E."/>
            <person name="Martinez A.T."/>
            <person name="Baldrian P."/>
            <person name="Stursova M."/>
            <person name="Martinez M.J."/>
            <person name="Novotny C."/>
            <person name="Magnuson J.K."/>
            <person name="Spatafora J.W."/>
            <person name="Maurice S."/>
            <person name="Pangilinan J."/>
            <person name="Andreopoulos W."/>
            <person name="LaButti K."/>
            <person name="Hundley H."/>
            <person name="Na H."/>
            <person name="Kuo A."/>
            <person name="Barry K."/>
            <person name="Lipzen A."/>
            <person name="Henrissat B."/>
            <person name="Riley R."/>
            <person name="Ahrendt S."/>
            <person name="Nagy L.G."/>
            <person name="Grigoriev I.V."/>
            <person name="Martin F."/>
            <person name="Rosso M.N."/>
        </authorList>
    </citation>
    <scope>NUCLEOTIDE SEQUENCE</scope>
    <source>
        <strain evidence="1">CBS 384.51</strain>
    </source>
</reference>
<name>A0ACB8U6N7_9APHY</name>
<accession>A0ACB8U6N7</accession>
<dbReference type="EMBL" id="MU274909">
    <property type="protein sequence ID" value="KAI0090047.1"/>
    <property type="molecule type" value="Genomic_DNA"/>
</dbReference>
<keyword evidence="2" id="KW-1185">Reference proteome</keyword>
<organism evidence="1 2">
    <name type="scientific">Irpex rosettiformis</name>
    <dbReference type="NCBI Taxonomy" id="378272"/>
    <lineage>
        <taxon>Eukaryota</taxon>
        <taxon>Fungi</taxon>
        <taxon>Dikarya</taxon>
        <taxon>Basidiomycota</taxon>
        <taxon>Agaricomycotina</taxon>
        <taxon>Agaricomycetes</taxon>
        <taxon>Polyporales</taxon>
        <taxon>Irpicaceae</taxon>
        <taxon>Irpex</taxon>
    </lineage>
</organism>
<dbReference type="Proteomes" id="UP001055072">
    <property type="component" value="Unassembled WGS sequence"/>
</dbReference>
<sequence length="454" mass="50346">MFLRDTTAFSGCHSPPSPPSSFVPSMNHCRITPPSPYLVSPALPNTSYASSVLTPLNPPLGPESQAHVSPHPITPENPPPPQSKRPTRRNRGPNHIRRPRNPFMIYRTEFYRTKKSSLNFEKDHRHISRIIAFCWNSLSPAEKKPWYDKATAEKAEHAKLYPNYQYTPLGRTEPVRRRKVKRNGKSDIERCQKVARLLGQGKEGKDIVDAIGQYEDRAEHDAPFDSQEATVDAFAVRELTHSSRSQKSKPVIFRSPLLPICSLPASKLAKTYPDWQNSTPPLLSSPASSDSNHSDSSAFDLPLPEAYVLGYPYDVSYSPIFGVPVGDLTSPIPPSAMQMPYEYLNPCTPQLNNGMGTPSSADMSFLTTPTFLHADTIACSSGFSDPFPSNMYTGDTSLLDFASASHRAQDFTPTIPGDFLIPGMDTISYLCYPSPTTTNVDFINDQFMGYTVPP</sequence>
<evidence type="ECO:0000313" key="1">
    <source>
        <dbReference type="EMBL" id="KAI0090047.1"/>
    </source>
</evidence>
<evidence type="ECO:0000313" key="2">
    <source>
        <dbReference type="Proteomes" id="UP001055072"/>
    </source>
</evidence>
<protein>
    <submittedName>
        <fullName evidence="1">Uncharacterized protein</fullName>
    </submittedName>
</protein>
<gene>
    <name evidence="1" type="ORF">BDY19DRAFT_992980</name>
</gene>
<comment type="caution">
    <text evidence="1">The sequence shown here is derived from an EMBL/GenBank/DDBJ whole genome shotgun (WGS) entry which is preliminary data.</text>
</comment>
<proteinExistence type="predicted"/>